<dbReference type="GO" id="GO:0016829">
    <property type="term" value="F:lyase activity"/>
    <property type="evidence" value="ECO:0007669"/>
    <property type="project" value="UniProtKB-KW"/>
</dbReference>
<dbReference type="AlphaFoldDB" id="A0A1T4LY01"/>
<reference evidence="6 7" key="1">
    <citation type="submission" date="2017-02" db="EMBL/GenBank/DDBJ databases">
        <authorList>
            <person name="Peterson S.W."/>
        </authorList>
    </citation>
    <scope>NUCLEOTIDE SEQUENCE [LARGE SCALE GENOMIC DNA]</scope>
    <source>
        <strain evidence="6 7">ATCC BAA-1030</strain>
    </source>
</reference>
<evidence type="ECO:0000256" key="5">
    <source>
        <dbReference type="ARBA" id="ARBA00023277"/>
    </source>
</evidence>
<keyword evidence="7" id="KW-1185">Reference proteome</keyword>
<sequence>MKKMNILYQLRSAGVIAVVRADSAEDAIKASEAIIEGGLAGIEVTYTTPNASEVIRTLAEKYKEKDDVVIGAGTVLDEVSTMDAINAGAAFVVSPCFDEASAKLCNLYQIPYLPGCLTPTEIRTALTFGVDIVKLFPGSAFSPSYVKNLKAPLPHINIMPTGGVSLDNMQDWFDMGVIAVGIGGDLLAPLANRDFAGITEKARAYKEKFLSIQKG</sequence>
<dbReference type="RefSeq" id="WP_078806784.1">
    <property type="nucleotide sequence ID" value="NZ_FUXI01000007.1"/>
</dbReference>
<dbReference type="PANTHER" id="PTHR30246">
    <property type="entry name" value="2-KETO-3-DEOXY-6-PHOSPHOGLUCONATE ALDOLASE"/>
    <property type="match status" value="1"/>
</dbReference>
<evidence type="ECO:0000313" key="7">
    <source>
        <dbReference type="Proteomes" id="UP000190328"/>
    </source>
</evidence>
<dbReference type="Pfam" id="PF01081">
    <property type="entry name" value="Aldolase"/>
    <property type="match status" value="1"/>
</dbReference>
<dbReference type="Gene3D" id="3.20.20.70">
    <property type="entry name" value="Aldolase class I"/>
    <property type="match status" value="1"/>
</dbReference>
<dbReference type="STRING" id="263852.SAMN02745116_00855"/>
<comment type="similarity">
    <text evidence="2">Belongs to the KHG/KDPG aldolase family.</text>
</comment>
<dbReference type="Proteomes" id="UP000190328">
    <property type="component" value="Unassembled WGS sequence"/>
</dbReference>
<comment type="subunit">
    <text evidence="3">Homotrimer.</text>
</comment>
<dbReference type="InterPro" id="IPR013785">
    <property type="entry name" value="Aldolase_TIM"/>
</dbReference>
<name>A0A1T4LY01_9ENTE</name>
<organism evidence="6 7">
    <name type="scientific">Pilibacter termitis</name>
    <dbReference type="NCBI Taxonomy" id="263852"/>
    <lineage>
        <taxon>Bacteria</taxon>
        <taxon>Bacillati</taxon>
        <taxon>Bacillota</taxon>
        <taxon>Bacilli</taxon>
        <taxon>Lactobacillales</taxon>
        <taxon>Enterococcaceae</taxon>
        <taxon>Pilibacter</taxon>
    </lineage>
</organism>
<dbReference type="SUPFAM" id="SSF51569">
    <property type="entry name" value="Aldolase"/>
    <property type="match status" value="1"/>
</dbReference>
<evidence type="ECO:0000256" key="3">
    <source>
        <dbReference type="ARBA" id="ARBA00011233"/>
    </source>
</evidence>
<dbReference type="InterPro" id="IPR000887">
    <property type="entry name" value="Aldlse_KDPG_KHG"/>
</dbReference>
<evidence type="ECO:0000313" key="6">
    <source>
        <dbReference type="EMBL" id="SJZ59547.1"/>
    </source>
</evidence>
<proteinExistence type="inferred from homology"/>
<dbReference type="EMBL" id="FUXI01000007">
    <property type="protein sequence ID" value="SJZ59547.1"/>
    <property type="molecule type" value="Genomic_DNA"/>
</dbReference>
<dbReference type="PANTHER" id="PTHR30246:SF1">
    <property type="entry name" value="2-DEHYDRO-3-DEOXY-6-PHOSPHOGALACTONATE ALDOLASE-RELATED"/>
    <property type="match status" value="1"/>
</dbReference>
<gene>
    <name evidence="6" type="ORF">SAMN02745116_00855</name>
</gene>
<dbReference type="NCBIfam" id="NF005119">
    <property type="entry name" value="PRK06552.1"/>
    <property type="match status" value="1"/>
</dbReference>
<evidence type="ECO:0000256" key="4">
    <source>
        <dbReference type="ARBA" id="ARBA00023239"/>
    </source>
</evidence>
<comment type="pathway">
    <text evidence="1">Carbohydrate acid metabolism.</text>
</comment>
<dbReference type="NCBIfam" id="TIGR01182">
    <property type="entry name" value="eda"/>
    <property type="match status" value="1"/>
</dbReference>
<dbReference type="OrthoDB" id="9802667at2"/>
<keyword evidence="4" id="KW-0456">Lyase</keyword>
<accession>A0A1T4LY01</accession>
<evidence type="ECO:0000256" key="1">
    <source>
        <dbReference type="ARBA" id="ARBA00004761"/>
    </source>
</evidence>
<evidence type="ECO:0000256" key="2">
    <source>
        <dbReference type="ARBA" id="ARBA00006906"/>
    </source>
</evidence>
<dbReference type="CDD" id="cd00452">
    <property type="entry name" value="KDPG_aldolase"/>
    <property type="match status" value="1"/>
</dbReference>
<keyword evidence="5" id="KW-0119">Carbohydrate metabolism</keyword>
<protein>
    <submittedName>
        <fullName evidence="6">2-dehydro-3-deoxyphosphogluconate aldolase / (4S)-4-hydroxy-2-oxoglutarate aldolase</fullName>
    </submittedName>
</protein>